<sequence>MITTKLKAIGLCIITMLAVEFSSFAQQISKIAFGSCNKHDLLQPLWEPISSDNPDVFL</sequence>
<keyword evidence="2" id="KW-1185">Reference proteome</keyword>
<gene>
    <name evidence="1" type="ORF">MM213_02315</name>
</gene>
<dbReference type="RefSeq" id="WP_241409813.1">
    <property type="nucleotide sequence ID" value="NZ_JAKZGO010000002.1"/>
</dbReference>
<dbReference type="EMBL" id="JAKZGO010000002">
    <property type="protein sequence ID" value="MCH7412304.1"/>
    <property type="molecule type" value="Genomic_DNA"/>
</dbReference>
<evidence type="ECO:0000313" key="1">
    <source>
        <dbReference type="EMBL" id="MCH7412304.1"/>
    </source>
</evidence>
<organism evidence="1 2">
    <name type="scientific">Belliella alkalica</name>
    <dbReference type="NCBI Taxonomy" id="1730871"/>
    <lineage>
        <taxon>Bacteria</taxon>
        <taxon>Pseudomonadati</taxon>
        <taxon>Bacteroidota</taxon>
        <taxon>Cytophagia</taxon>
        <taxon>Cytophagales</taxon>
        <taxon>Cyclobacteriaceae</taxon>
        <taxon>Belliella</taxon>
    </lineage>
</organism>
<protein>
    <submittedName>
        <fullName evidence="1">Uncharacterized protein</fullName>
    </submittedName>
</protein>
<proteinExistence type="predicted"/>
<evidence type="ECO:0000313" key="2">
    <source>
        <dbReference type="Proteomes" id="UP001165430"/>
    </source>
</evidence>
<name>A0ABS9V7A9_9BACT</name>
<dbReference type="Proteomes" id="UP001165430">
    <property type="component" value="Unassembled WGS sequence"/>
</dbReference>
<comment type="caution">
    <text evidence="1">The sequence shown here is derived from an EMBL/GenBank/DDBJ whole genome shotgun (WGS) entry which is preliminary data.</text>
</comment>
<reference evidence="1" key="1">
    <citation type="submission" date="2022-03" db="EMBL/GenBank/DDBJ databases">
        <title>De novo assembled genomes of Belliella spp. (Cyclobacteriaceae) strains.</title>
        <authorList>
            <person name="Szabo A."/>
            <person name="Korponai K."/>
            <person name="Felfoldi T."/>
        </authorList>
    </citation>
    <scope>NUCLEOTIDE SEQUENCE</scope>
    <source>
        <strain evidence="1">DSM 111903</strain>
    </source>
</reference>
<accession>A0ABS9V7A9</accession>